<evidence type="ECO:0000313" key="2">
    <source>
        <dbReference type="Proteomes" id="UP001271780"/>
    </source>
</evidence>
<comment type="caution">
    <text evidence="1">The sequence shown here is derived from an EMBL/GenBank/DDBJ whole genome shotgun (WGS) entry which is preliminary data.</text>
</comment>
<evidence type="ECO:0000313" key="1">
    <source>
        <dbReference type="EMBL" id="MDX8471986.1"/>
    </source>
</evidence>
<accession>A0ABU4XB18</accession>
<protein>
    <recommendedName>
        <fullName evidence="3">MFS transporter</fullName>
    </recommendedName>
</protein>
<dbReference type="RefSeq" id="WP_320316276.1">
    <property type="nucleotide sequence ID" value="NZ_JAVIIX010000004.1"/>
</dbReference>
<evidence type="ECO:0008006" key="3">
    <source>
        <dbReference type="Google" id="ProtNLM"/>
    </source>
</evidence>
<reference evidence="1 2" key="1">
    <citation type="submission" date="2023-08" db="EMBL/GenBank/DDBJ databases">
        <title>Implementing the SeqCode for naming new Mesorhizobium species isolated from Vachellia karroo root nodules.</title>
        <authorList>
            <person name="Van Lill M."/>
        </authorList>
    </citation>
    <scope>NUCLEOTIDE SEQUENCE [LARGE SCALE GENOMIC DNA]</scope>
    <source>
        <strain evidence="1 2">VK23A</strain>
    </source>
</reference>
<dbReference type="Proteomes" id="UP001271780">
    <property type="component" value="Unassembled WGS sequence"/>
</dbReference>
<sequence length="45" mass="4711">MKQREAAARSRHVLVSALGVTQILAWGSSYYLPAVLAAPIAADTG</sequence>
<dbReference type="EMBL" id="JAVIIZ010000003">
    <property type="protein sequence ID" value="MDX8471986.1"/>
    <property type="molecule type" value="Genomic_DNA"/>
</dbReference>
<name>A0ABU4XB18_9HYPH</name>
<organism evidence="1 2">
    <name type="scientific">Mesorhizobium dulcispinae</name>
    <dbReference type="NCBI Taxonomy" id="3072316"/>
    <lineage>
        <taxon>Bacteria</taxon>
        <taxon>Pseudomonadati</taxon>
        <taxon>Pseudomonadota</taxon>
        <taxon>Alphaproteobacteria</taxon>
        <taxon>Hyphomicrobiales</taxon>
        <taxon>Phyllobacteriaceae</taxon>
        <taxon>Mesorhizobium</taxon>
    </lineage>
</organism>
<keyword evidence="2" id="KW-1185">Reference proteome</keyword>
<gene>
    <name evidence="1" type="ORF">RFM27_07880</name>
</gene>
<proteinExistence type="predicted"/>